<reference evidence="7" key="1">
    <citation type="journal article" date="2014" name="Proc. Natl. Acad. Sci. U.S.A.">
        <title>Extensive sampling of basidiomycete genomes demonstrates inadequacy of the white-rot/brown-rot paradigm for wood decay fungi.</title>
        <authorList>
            <person name="Riley R."/>
            <person name="Salamov A.A."/>
            <person name="Brown D.W."/>
            <person name="Nagy L.G."/>
            <person name="Floudas D."/>
            <person name="Held B.W."/>
            <person name="Levasseur A."/>
            <person name="Lombard V."/>
            <person name="Morin E."/>
            <person name="Otillar R."/>
            <person name="Lindquist E.A."/>
            <person name="Sun H."/>
            <person name="LaButti K.M."/>
            <person name="Schmutz J."/>
            <person name="Jabbour D."/>
            <person name="Luo H."/>
            <person name="Baker S.E."/>
            <person name="Pisabarro A.G."/>
            <person name="Walton J.D."/>
            <person name="Blanchette R.A."/>
            <person name="Henrissat B."/>
            <person name="Martin F."/>
            <person name="Cullen D."/>
            <person name="Hibbett D.S."/>
            <person name="Grigoriev I.V."/>
        </authorList>
    </citation>
    <scope>NUCLEOTIDE SEQUENCE [LARGE SCALE GENOMIC DNA]</scope>
    <source>
        <strain evidence="7">FD-172 SS1</strain>
    </source>
</reference>
<dbReference type="Proteomes" id="UP000027195">
    <property type="component" value="Unassembled WGS sequence"/>
</dbReference>
<organism evidence="6 7">
    <name type="scientific">Botryobasidium botryosum (strain FD-172 SS1)</name>
    <dbReference type="NCBI Taxonomy" id="930990"/>
    <lineage>
        <taxon>Eukaryota</taxon>
        <taxon>Fungi</taxon>
        <taxon>Dikarya</taxon>
        <taxon>Basidiomycota</taxon>
        <taxon>Agaricomycotina</taxon>
        <taxon>Agaricomycetes</taxon>
        <taxon>Cantharellales</taxon>
        <taxon>Botryobasidiaceae</taxon>
        <taxon>Botryobasidium</taxon>
    </lineage>
</organism>
<accession>A0A067MH95</accession>
<dbReference type="Gene3D" id="3.40.30.20">
    <property type="match status" value="1"/>
</dbReference>
<feature type="domain" description="FAD-binding" evidence="5">
    <location>
        <begin position="7"/>
        <end position="360"/>
    </location>
</feature>
<keyword evidence="7" id="KW-1185">Reference proteome</keyword>
<evidence type="ECO:0000256" key="3">
    <source>
        <dbReference type="ARBA" id="ARBA00022827"/>
    </source>
</evidence>
<evidence type="ECO:0000256" key="4">
    <source>
        <dbReference type="ARBA" id="ARBA00023002"/>
    </source>
</evidence>
<keyword evidence="2" id="KW-0285">Flavoprotein</keyword>
<dbReference type="InterPro" id="IPR036188">
    <property type="entry name" value="FAD/NAD-bd_sf"/>
</dbReference>
<evidence type="ECO:0000256" key="2">
    <source>
        <dbReference type="ARBA" id="ARBA00022630"/>
    </source>
</evidence>
<dbReference type="AlphaFoldDB" id="A0A067MH95"/>
<sequence length="578" mass="61424">MSSDSQLAVLVVGAGPAGLVAALSLAKHGVPVRIIEKSSTYQVGLRGAGIQPRTLEAFASLGVWDALSLSGVIAPKMKAYGPNGHDVVKEWNFFEKLEPTPGVPYPNPCAVPQDIIEAVLRDALKQHGIHVELGKELVSFEQDDEGVTAHILVHGLDADGSHTTTTETLKVGWLLGADGAKGIVRKSLGLTFLGETRDADALLLADVEVEGVDRDHGYFWGNPNTTAIVFRPVLAPRCLLSAMGDLSSSEPALSGDISALQEFFNSISKRDDIKFTKVNWVSKWRPNIRMVDKFSVGRVFVLGDAAHVHPPAGGQGLNSSVQDAFNLAWKLALVYKNVASPALLSTYESERMPVIAEMLNLSTNLLKLTSDKSTMASALAPGAPAAAGPSADGWTRDHKLRQLGVNYRWSTIVVDERTPPVAGEIGDVYGSGVGIVRAGDRAPDAPGLIHDTTTTLFKEFSPTVHTVIVFGAKDGSVPLQTLRALASYNARARADSPLVRSIIVLPSALAPYTCGPPPTSKTLVDRDGHAHKEYAIAADGPAYVIIVRPDGVIGAIVEGAEGITKYFSGIFEARTSVE</sequence>
<keyword evidence="4" id="KW-0560">Oxidoreductase</keyword>
<comment type="cofactor">
    <cofactor evidence="1">
        <name>FAD</name>
        <dbReference type="ChEBI" id="CHEBI:57692"/>
    </cofactor>
</comment>
<dbReference type="STRING" id="930990.A0A067MH95"/>
<name>A0A067MH95_BOTB1</name>
<evidence type="ECO:0000313" key="6">
    <source>
        <dbReference type="EMBL" id="KDQ10916.1"/>
    </source>
</evidence>
<dbReference type="Gene3D" id="3.30.70.2450">
    <property type="match status" value="1"/>
</dbReference>
<dbReference type="GO" id="GO:0016709">
    <property type="term" value="F:oxidoreductase activity, acting on paired donors, with incorporation or reduction of molecular oxygen, NAD(P)H as one donor, and incorporation of one atom of oxygen"/>
    <property type="evidence" value="ECO:0007669"/>
    <property type="project" value="UniProtKB-ARBA"/>
</dbReference>
<dbReference type="Pfam" id="PF01494">
    <property type="entry name" value="FAD_binding_3"/>
    <property type="match status" value="1"/>
</dbReference>
<dbReference type="PANTHER" id="PTHR43004">
    <property type="entry name" value="TRK SYSTEM POTASSIUM UPTAKE PROTEIN"/>
    <property type="match status" value="1"/>
</dbReference>
<dbReference type="PRINTS" id="PR00420">
    <property type="entry name" value="RNGMNOXGNASE"/>
</dbReference>
<evidence type="ECO:0000259" key="5">
    <source>
        <dbReference type="Pfam" id="PF01494"/>
    </source>
</evidence>
<dbReference type="InterPro" id="IPR050641">
    <property type="entry name" value="RIFMO-like"/>
</dbReference>
<protein>
    <recommendedName>
        <fullName evidence="5">FAD-binding domain-containing protein</fullName>
    </recommendedName>
</protein>
<dbReference type="GO" id="GO:0071949">
    <property type="term" value="F:FAD binding"/>
    <property type="evidence" value="ECO:0007669"/>
    <property type="project" value="InterPro"/>
</dbReference>
<evidence type="ECO:0000313" key="7">
    <source>
        <dbReference type="Proteomes" id="UP000027195"/>
    </source>
</evidence>
<dbReference type="InParanoid" id="A0A067MH95"/>
<dbReference type="HOGENOM" id="CLU_009665_20_3_1"/>
<dbReference type="Gene3D" id="3.50.50.60">
    <property type="entry name" value="FAD/NAD(P)-binding domain"/>
    <property type="match status" value="1"/>
</dbReference>
<dbReference type="SUPFAM" id="SSF51905">
    <property type="entry name" value="FAD/NAD(P)-binding domain"/>
    <property type="match status" value="1"/>
</dbReference>
<dbReference type="PANTHER" id="PTHR43004:SF19">
    <property type="entry name" value="BINDING MONOOXYGENASE, PUTATIVE (JCVI)-RELATED"/>
    <property type="match status" value="1"/>
</dbReference>
<proteinExistence type="predicted"/>
<dbReference type="EMBL" id="KL198063">
    <property type="protein sequence ID" value="KDQ10916.1"/>
    <property type="molecule type" value="Genomic_DNA"/>
</dbReference>
<gene>
    <name evidence="6" type="ORF">BOTBODRAFT_163427</name>
</gene>
<dbReference type="InterPro" id="IPR038220">
    <property type="entry name" value="PHOX_C_sf"/>
</dbReference>
<dbReference type="OrthoDB" id="2690153at2759"/>
<evidence type="ECO:0000256" key="1">
    <source>
        <dbReference type="ARBA" id="ARBA00001974"/>
    </source>
</evidence>
<keyword evidence="3" id="KW-0274">FAD</keyword>
<dbReference type="InterPro" id="IPR002938">
    <property type="entry name" value="FAD-bd"/>
</dbReference>